<dbReference type="AlphaFoldDB" id="A0AAD7N9J7"/>
<sequence length="632" mass="69412">MPRRTQQVVSESSESENAIERIKSGGKEKGKRKGRDRTPPGKVWGTNLSHQGIDTPPLRSALKSVTATFEEIRPDQVSIDTVDRVDQEVSDSLAEHQLHVLEKHLPYRVVDITNIGILPHGNHELRRVPPSLRRVHRFPGTYFAWYGVADTTTVKYQQTTNSGVNTVDNTASSHINELCTSQYPQNVSFQLPSVFPCPPPPPHSTGTISADSWTAVNVGGSNPKGLKCVVPPFNLGQAHAILAAPPKPRAAKQIAPLAPPQLARPERCAGIPLAWDPATFWETYPFHIHSLNTTHPAIYDLLLLEPPATPRARSKDWSKPLLTRHICYGSRDSSAGILNKVITAAVPINAEMDGQYIEPLDGSITDGDDHAWSGNPAILGGNGGWQEFDFSTTSLLGKRGRSRGSSEASDNTLEEEEVRRQFFPAFGGDESDDEEERQKNKEHILKRAKDLRRAAEILEAQAEAGNAIWMASIVRRNIGNDKCRAKENKAVSGGRFNIYQQKDSPRIINWALMLLNVARLGGESIREKSNLIEFYGQSESAAKCRQVPPWRQLAAVWRQFTFSDGGNVADSKLFLAAVGVTGGSVGGRGGRQYGRQSILRAAGWAAVSSVTWRQCDTGGGNLPKWRQFVGGR</sequence>
<name>A0AAD7N9J7_9AGAR</name>
<evidence type="ECO:0000313" key="3">
    <source>
        <dbReference type="Proteomes" id="UP001215280"/>
    </source>
</evidence>
<comment type="caution">
    <text evidence="2">The sequence shown here is derived from an EMBL/GenBank/DDBJ whole genome shotgun (WGS) entry which is preliminary data.</text>
</comment>
<protein>
    <submittedName>
        <fullName evidence="2">Uncharacterized protein</fullName>
    </submittedName>
</protein>
<organism evidence="2 3">
    <name type="scientific">Mycena maculata</name>
    <dbReference type="NCBI Taxonomy" id="230809"/>
    <lineage>
        <taxon>Eukaryota</taxon>
        <taxon>Fungi</taxon>
        <taxon>Dikarya</taxon>
        <taxon>Basidiomycota</taxon>
        <taxon>Agaricomycotina</taxon>
        <taxon>Agaricomycetes</taxon>
        <taxon>Agaricomycetidae</taxon>
        <taxon>Agaricales</taxon>
        <taxon>Marasmiineae</taxon>
        <taxon>Mycenaceae</taxon>
        <taxon>Mycena</taxon>
    </lineage>
</organism>
<dbReference type="Proteomes" id="UP001215280">
    <property type="component" value="Unassembled WGS sequence"/>
</dbReference>
<dbReference type="EMBL" id="JARJLG010000074">
    <property type="protein sequence ID" value="KAJ7752493.1"/>
    <property type="molecule type" value="Genomic_DNA"/>
</dbReference>
<proteinExistence type="predicted"/>
<evidence type="ECO:0000313" key="2">
    <source>
        <dbReference type="EMBL" id="KAJ7752493.1"/>
    </source>
</evidence>
<feature type="compositionally biased region" description="Basic and acidic residues" evidence="1">
    <location>
        <begin position="18"/>
        <end position="28"/>
    </location>
</feature>
<keyword evidence="3" id="KW-1185">Reference proteome</keyword>
<evidence type="ECO:0000256" key="1">
    <source>
        <dbReference type="SAM" id="MobiDB-lite"/>
    </source>
</evidence>
<feature type="region of interest" description="Disordered" evidence="1">
    <location>
        <begin position="396"/>
        <end position="416"/>
    </location>
</feature>
<accession>A0AAD7N9J7</accession>
<reference evidence="2" key="1">
    <citation type="submission" date="2023-03" db="EMBL/GenBank/DDBJ databases">
        <title>Massive genome expansion in bonnet fungi (Mycena s.s.) driven by repeated elements and novel gene families across ecological guilds.</title>
        <authorList>
            <consortium name="Lawrence Berkeley National Laboratory"/>
            <person name="Harder C.B."/>
            <person name="Miyauchi S."/>
            <person name="Viragh M."/>
            <person name="Kuo A."/>
            <person name="Thoen E."/>
            <person name="Andreopoulos B."/>
            <person name="Lu D."/>
            <person name="Skrede I."/>
            <person name="Drula E."/>
            <person name="Henrissat B."/>
            <person name="Morin E."/>
            <person name="Kohler A."/>
            <person name="Barry K."/>
            <person name="LaButti K."/>
            <person name="Morin E."/>
            <person name="Salamov A."/>
            <person name="Lipzen A."/>
            <person name="Mereny Z."/>
            <person name="Hegedus B."/>
            <person name="Baldrian P."/>
            <person name="Stursova M."/>
            <person name="Weitz H."/>
            <person name="Taylor A."/>
            <person name="Grigoriev I.V."/>
            <person name="Nagy L.G."/>
            <person name="Martin F."/>
            <person name="Kauserud H."/>
        </authorList>
    </citation>
    <scope>NUCLEOTIDE SEQUENCE</scope>
    <source>
        <strain evidence="2">CBHHK188m</strain>
    </source>
</reference>
<gene>
    <name evidence="2" type="ORF">DFH07DRAFT_774433</name>
</gene>
<feature type="region of interest" description="Disordered" evidence="1">
    <location>
        <begin position="1"/>
        <end position="57"/>
    </location>
</feature>